<comment type="catalytic activity">
    <reaction evidence="17">
        <text>4 Fe(II)-[cytochrome c] + O2 + 8 H(+)(in) = 4 Fe(III)-[cytochrome c] + 2 H2O + 4 H(+)(out)</text>
        <dbReference type="Rhea" id="RHEA:11436"/>
        <dbReference type="Rhea" id="RHEA-COMP:10350"/>
        <dbReference type="Rhea" id="RHEA-COMP:14399"/>
        <dbReference type="ChEBI" id="CHEBI:15377"/>
        <dbReference type="ChEBI" id="CHEBI:15378"/>
        <dbReference type="ChEBI" id="CHEBI:15379"/>
        <dbReference type="ChEBI" id="CHEBI:29033"/>
        <dbReference type="ChEBI" id="CHEBI:29034"/>
        <dbReference type="EC" id="7.1.1.9"/>
    </reaction>
</comment>
<dbReference type="EC" id="7.1.1.9" evidence="17"/>
<dbReference type="SUPFAM" id="SSF46626">
    <property type="entry name" value="Cytochrome c"/>
    <property type="match status" value="2"/>
</dbReference>
<dbReference type="InterPro" id="IPR014222">
    <property type="entry name" value="Cyt_c_oxidase_su2"/>
</dbReference>
<evidence type="ECO:0000259" key="19">
    <source>
        <dbReference type="PROSITE" id="PS50857"/>
    </source>
</evidence>
<dbReference type="AlphaFoldDB" id="A0A1T4WWK3"/>
<dbReference type="Pfam" id="PF00116">
    <property type="entry name" value="COX2"/>
    <property type="match status" value="1"/>
</dbReference>
<keyword evidence="5 16" id="KW-0679">Respiratory chain</keyword>
<dbReference type="EMBL" id="FUYC01000005">
    <property type="protein sequence ID" value="SKA81740.1"/>
    <property type="molecule type" value="Genomic_DNA"/>
</dbReference>
<feature type="transmembrane region" description="Helical" evidence="18">
    <location>
        <begin position="60"/>
        <end position="78"/>
    </location>
</feature>
<evidence type="ECO:0000256" key="5">
    <source>
        <dbReference type="ARBA" id="ARBA00022660"/>
    </source>
</evidence>
<evidence type="ECO:0000256" key="13">
    <source>
        <dbReference type="ARBA" id="ARBA00023136"/>
    </source>
</evidence>
<dbReference type="Pfam" id="PF02790">
    <property type="entry name" value="COX2_TM"/>
    <property type="match status" value="1"/>
</dbReference>
<dbReference type="InterPro" id="IPR036257">
    <property type="entry name" value="Cyt_c_oxidase_su2_TM_sf"/>
</dbReference>
<evidence type="ECO:0000256" key="10">
    <source>
        <dbReference type="ARBA" id="ARBA00022989"/>
    </source>
</evidence>
<dbReference type="Pfam" id="PF00034">
    <property type="entry name" value="Cytochrom_C"/>
    <property type="match status" value="2"/>
</dbReference>
<sequence>MYSQALSAAQQVDRAFALIFGVSVLLLAGIVGCMLWFAWRYQRKRHPQAADIHGNTLLEILWFVLPTIIVLGMFYFGWTSYKALRSVPADAMTVQVTGRMWSWAFEYPNGRRAAELVVPVGRAVKLDMTSTDVIHSFYVPAFRIKTDTVPGMQTYAWFRPEEKGEYDILCAEYCGLKHANMLSVVRVVEAEEFNQWYRGETDMTGGAGPDPLAVFENQGCTGCHSLDGTILVGPTLKDIWMRDTVAVLPDGRTNSIKADGPYLRRAILDPGAEVVQGYDDIMPGYEGQVTDEELKAMLHWMKGAAAPVPPQGRTVAENEGCLSCHSTDGTIIAGPSFKGLAGSRIQVLDQGKEREIVADDSYLKESILKPEALLRKGYDPMMPGYDYLSPGDLESLVEYMQSLGTSP</sequence>
<keyword evidence="23" id="KW-1185">Reference proteome</keyword>
<dbReference type="PANTHER" id="PTHR22888">
    <property type="entry name" value="CYTOCHROME C OXIDASE, SUBUNIT II"/>
    <property type="match status" value="1"/>
</dbReference>
<dbReference type="InterPro" id="IPR008972">
    <property type="entry name" value="Cupredoxin"/>
</dbReference>
<dbReference type="Gene3D" id="2.60.40.420">
    <property type="entry name" value="Cupredoxins - blue copper proteins"/>
    <property type="match status" value="1"/>
</dbReference>
<comment type="subcellular location">
    <subcellularLocation>
        <location evidence="16">Cell membrane</location>
        <topology evidence="16">Multi-pass membrane protein</topology>
    </subcellularLocation>
    <subcellularLocation>
        <location evidence="1">Membrane</location>
        <topology evidence="1">Multi-pass membrane protein</topology>
    </subcellularLocation>
</comment>
<evidence type="ECO:0000313" key="22">
    <source>
        <dbReference type="EMBL" id="SKA81740.1"/>
    </source>
</evidence>
<dbReference type="InterPro" id="IPR002429">
    <property type="entry name" value="CcO_II-like_C"/>
</dbReference>
<keyword evidence="8" id="KW-1278">Translocase</keyword>
<keyword evidence="3 16" id="KW-0813">Transport</keyword>
<dbReference type="PROSITE" id="PS00078">
    <property type="entry name" value="COX2"/>
    <property type="match status" value="1"/>
</dbReference>
<feature type="domain" description="Cytochrome c" evidence="21">
    <location>
        <begin position="307"/>
        <end position="404"/>
    </location>
</feature>
<feature type="transmembrane region" description="Helical" evidence="18">
    <location>
        <begin position="15"/>
        <end position="39"/>
    </location>
</feature>
<dbReference type="PROSITE" id="PS51007">
    <property type="entry name" value="CYTC"/>
    <property type="match status" value="2"/>
</dbReference>
<gene>
    <name evidence="22" type="ORF">SAMN02745704_01440</name>
</gene>
<keyword evidence="10 18" id="KW-1133">Transmembrane helix</keyword>
<keyword evidence="11 15" id="KW-0408">Iron</keyword>
<evidence type="ECO:0000256" key="18">
    <source>
        <dbReference type="SAM" id="Phobius"/>
    </source>
</evidence>
<evidence type="ECO:0000256" key="14">
    <source>
        <dbReference type="ARBA" id="ARBA00024688"/>
    </source>
</evidence>
<dbReference type="Proteomes" id="UP000190027">
    <property type="component" value="Unassembled WGS sequence"/>
</dbReference>
<dbReference type="PROSITE" id="PS50857">
    <property type="entry name" value="COX2_CUA"/>
    <property type="match status" value="1"/>
</dbReference>
<dbReference type="GO" id="GO:0020037">
    <property type="term" value="F:heme binding"/>
    <property type="evidence" value="ECO:0007669"/>
    <property type="project" value="InterPro"/>
</dbReference>
<comment type="function">
    <text evidence="14 17">Subunits I and II form the functional core of the enzyme complex. Electrons originating in cytochrome c are transferred via heme a and Cu(A) to the binuclear center formed by heme a3 and Cu(B).</text>
</comment>
<keyword evidence="13 18" id="KW-0472">Membrane</keyword>
<evidence type="ECO:0000256" key="9">
    <source>
        <dbReference type="ARBA" id="ARBA00022982"/>
    </source>
</evidence>
<evidence type="ECO:0000259" key="20">
    <source>
        <dbReference type="PROSITE" id="PS50999"/>
    </source>
</evidence>
<dbReference type="GO" id="GO:0005886">
    <property type="term" value="C:plasma membrane"/>
    <property type="evidence" value="ECO:0007669"/>
    <property type="project" value="UniProtKB-SubCell"/>
</dbReference>
<dbReference type="InterPro" id="IPR036909">
    <property type="entry name" value="Cyt_c-like_dom_sf"/>
</dbReference>
<evidence type="ECO:0000256" key="15">
    <source>
        <dbReference type="PROSITE-ProRule" id="PRU00433"/>
    </source>
</evidence>
<dbReference type="PANTHER" id="PTHR22888:SF9">
    <property type="entry name" value="CYTOCHROME C OXIDASE SUBUNIT 2"/>
    <property type="match status" value="1"/>
</dbReference>
<evidence type="ECO:0000256" key="12">
    <source>
        <dbReference type="ARBA" id="ARBA00023008"/>
    </source>
</evidence>
<evidence type="ECO:0000256" key="4">
    <source>
        <dbReference type="ARBA" id="ARBA00022617"/>
    </source>
</evidence>
<dbReference type="InterPro" id="IPR009056">
    <property type="entry name" value="Cyt_c-like_dom"/>
</dbReference>
<keyword evidence="6 16" id="KW-0812">Transmembrane</keyword>
<comment type="similarity">
    <text evidence="2 16">Belongs to the cytochrome c oxidase subunit 2 family.</text>
</comment>
<dbReference type="InterPro" id="IPR001505">
    <property type="entry name" value="Copper_CuA"/>
</dbReference>
<accession>A0A1T4WWK3</accession>
<evidence type="ECO:0000256" key="1">
    <source>
        <dbReference type="ARBA" id="ARBA00004141"/>
    </source>
</evidence>
<evidence type="ECO:0000313" key="23">
    <source>
        <dbReference type="Proteomes" id="UP000190027"/>
    </source>
</evidence>
<evidence type="ECO:0000256" key="7">
    <source>
        <dbReference type="ARBA" id="ARBA00022723"/>
    </source>
</evidence>
<dbReference type="InterPro" id="IPR045187">
    <property type="entry name" value="CcO_II"/>
</dbReference>
<feature type="domain" description="Cytochrome c" evidence="21">
    <location>
        <begin position="206"/>
        <end position="305"/>
    </location>
</feature>
<evidence type="ECO:0000256" key="2">
    <source>
        <dbReference type="ARBA" id="ARBA00007866"/>
    </source>
</evidence>
<feature type="domain" description="Cytochrome oxidase subunit II transmembrane region profile" evidence="20">
    <location>
        <begin position="1"/>
        <end position="88"/>
    </location>
</feature>
<dbReference type="NCBIfam" id="TIGR02866">
    <property type="entry name" value="CoxB"/>
    <property type="match status" value="1"/>
</dbReference>
<dbReference type="Gene3D" id="1.10.760.10">
    <property type="entry name" value="Cytochrome c-like domain"/>
    <property type="match status" value="2"/>
</dbReference>
<dbReference type="SUPFAM" id="SSF81464">
    <property type="entry name" value="Cytochrome c oxidase subunit II-like, transmembrane region"/>
    <property type="match status" value="1"/>
</dbReference>
<name>A0A1T4WWK3_9BACT</name>
<dbReference type="InterPro" id="IPR011759">
    <property type="entry name" value="Cyt_c_oxidase_su2_TM_dom"/>
</dbReference>
<evidence type="ECO:0000256" key="16">
    <source>
        <dbReference type="RuleBase" id="RU000456"/>
    </source>
</evidence>
<evidence type="ECO:0000256" key="8">
    <source>
        <dbReference type="ARBA" id="ARBA00022967"/>
    </source>
</evidence>
<proteinExistence type="inferred from homology"/>
<evidence type="ECO:0000256" key="11">
    <source>
        <dbReference type="ARBA" id="ARBA00023004"/>
    </source>
</evidence>
<protein>
    <recommendedName>
        <fullName evidence="17">Cytochrome c oxidase subunit 2</fullName>
        <ecNumber evidence="17">7.1.1.9</ecNumber>
    </recommendedName>
</protein>
<keyword evidence="9 16" id="KW-0249">Electron transport</keyword>
<organism evidence="22 23">
    <name type="scientific">Paucidesulfovibrio gracilis DSM 16080</name>
    <dbReference type="NCBI Taxonomy" id="1121449"/>
    <lineage>
        <taxon>Bacteria</taxon>
        <taxon>Pseudomonadati</taxon>
        <taxon>Thermodesulfobacteriota</taxon>
        <taxon>Desulfovibrionia</taxon>
        <taxon>Desulfovibrionales</taxon>
        <taxon>Desulfovibrionaceae</taxon>
        <taxon>Paucidesulfovibrio</taxon>
    </lineage>
</organism>
<keyword evidence="4 15" id="KW-0349">Heme</keyword>
<feature type="domain" description="Cytochrome oxidase subunit II copper A binding" evidence="19">
    <location>
        <begin position="89"/>
        <end position="199"/>
    </location>
</feature>
<dbReference type="GO" id="GO:0004129">
    <property type="term" value="F:cytochrome-c oxidase activity"/>
    <property type="evidence" value="ECO:0007669"/>
    <property type="project" value="UniProtKB-EC"/>
</dbReference>
<dbReference type="OrthoDB" id="9781261at2"/>
<keyword evidence="12 17" id="KW-0186">Copper</keyword>
<evidence type="ECO:0000259" key="21">
    <source>
        <dbReference type="PROSITE" id="PS51007"/>
    </source>
</evidence>
<keyword evidence="7 15" id="KW-0479">Metal-binding</keyword>
<evidence type="ECO:0000256" key="17">
    <source>
        <dbReference type="RuleBase" id="RU004024"/>
    </source>
</evidence>
<dbReference type="SUPFAM" id="SSF49503">
    <property type="entry name" value="Cupredoxins"/>
    <property type="match status" value="1"/>
</dbReference>
<dbReference type="RefSeq" id="WP_078717015.1">
    <property type="nucleotide sequence ID" value="NZ_FUYC01000005.1"/>
</dbReference>
<dbReference type="GO" id="GO:0005507">
    <property type="term" value="F:copper ion binding"/>
    <property type="evidence" value="ECO:0007669"/>
    <property type="project" value="InterPro"/>
</dbReference>
<reference evidence="22 23" key="1">
    <citation type="submission" date="2017-02" db="EMBL/GenBank/DDBJ databases">
        <authorList>
            <person name="Peterson S.W."/>
        </authorList>
    </citation>
    <scope>NUCLEOTIDE SEQUENCE [LARGE SCALE GENOMIC DNA]</scope>
    <source>
        <strain evidence="22 23">DSM 16080</strain>
    </source>
</reference>
<comment type="cofactor">
    <cofactor evidence="17">
        <name>Cu cation</name>
        <dbReference type="ChEBI" id="CHEBI:23378"/>
    </cofactor>
    <text evidence="17">Binds a copper A center.</text>
</comment>
<dbReference type="GO" id="GO:0016491">
    <property type="term" value="F:oxidoreductase activity"/>
    <property type="evidence" value="ECO:0007669"/>
    <property type="project" value="InterPro"/>
</dbReference>
<dbReference type="STRING" id="1121449.SAMN02745704_01440"/>
<dbReference type="Gene3D" id="1.10.287.90">
    <property type="match status" value="1"/>
</dbReference>
<dbReference type="PROSITE" id="PS50999">
    <property type="entry name" value="COX2_TM"/>
    <property type="match status" value="1"/>
</dbReference>
<evidence type="ECO:0000256" key="3">
    <source>
        <dbReference type="ARBA" id="ARBA00022448"/>
    </source>
</evidence>
<dbReference type="GO" id="GO:0042773">
    <property type="term" value="P:ATP synthesis coupled electron transport"/>
    <property type="evidence" value="ECO:0007669"/>
    <property type="project" value="TreeGrafter"/>
</dbReference>
<evidence type="ECO:0000256" key="6">
    <source>
        <dbReference type="ARBA" id="ARBA00022692"/>
    </source>
</evidence>
<dbReference type="CDD" id="cd13915">
    <property type="entry name" value="CuRO_HCO_II_like_2"/>
    <property type="match status" value="1"/>
</dbReference>